<dbReference type="SMART" id="SM00198">
    <property type="entry name" value="SCP"/>
    <property type="match status" value="1"/>
</dbReference>
<keyword evidence="4" id="KW-1185">Reference proteome</keyword>
<dbReference type="InterPro" id="IPR001283">
    <property type="entry name" value="CRISP-related"/>
</dbReference>
<dbReference type="InterPro" id="IPR018244">
    <property type="entry name" value="Allrgn_V5/Tpx1_CS"/>
</dbReference>
<dbReference type="GO" id="GO:0005576">
    <property type="term" value="C:extracellular region"/>
    <property type="evidence" value="ECO:0007669"/>
    <property type="project" value="InterPro"/>
</dbReference>
<dbReference type="PRINTS" id="PR00837">
    <property type="entry name" value="V5TPXLIKE"/>
</dbReference>
<evidence type="ECO:0000313" key="3">
    <source>
        <dbReference type="EMBL" id="KZZ95348.1"/>
    </source>
</evidence>
<gene>
    <name evidence="3" type="ORF">AAL_04579</name>
</gene>
<dbReference type="InterPro" id="IPR014044">
    <property type="entry name" value="CAP_dom"/>
</dbReference>
<dbReference type="STRING" id="1081109.A0A168BIE8"/>
<feature type="signal peptide" evidence="1">
    <location>
        <begin position="1"/>
        <end position="17"/>
    </location>
</feature>
<dbReference type="OrthoDB" id="337038at2759"/>
<organism evidence="3 4">
    <name type="scientific">Moelleriella libera RCEF 2490</name>
    <dbReference type="NCBI Taxonomy" id="1081109"/>
    <lineage>
        <taxon>Eukaryota</taxon>
        <taxon>Fungi</taxon>
        <taxon>Dikarya</taxon>
        <taxon>Ascomycota</taxon>
        <taxon>Pezizomycotina</taxon>
        <taxon>Sordariomycetes</taxon>
        <taxon>Hypocreomycetidae</taxon>
        <taxon>Hypocreales</taxon>
        <taxon>Clavicipitaceae</taxon>
        <taxon>Moelleriella</taxon>
    </lineage>
</organism>
<dbReference type="Pfam" id="PF00188">
    <property type="entry name" value="CAP"/>
    <property type="match status" value="1"/>
</dbReference>
<reference evidence="3 4" key="1">
    <citation type="journal article" date="2016" name="Genome Biol. Evol.">
        <title>Divergent and convergent evolution of fungal pathogenicity.</title>
        <authorList>
            <person name="Shang Y."/>
            <person name="Xiao G."/>
            <person name="Zheng P."/>
            <person name="Cen K."/>
            <person name="Zhan S."/>
            <person name="Wang C."/>
        </authorList>
    </citation>
    <scope>NUCLEOTIDE SEQUENCE [LARGE SCALE GENOMIC DNA]</scope>
    <source>
        <strain evidence="3 4">RCEF 2490</strain>
    </source>
</reference>
<comment type="caution">
    <text evidence="3">The sequence shown here is derived from an EMBL/GenBank/DDBJ whole genome shotgun (WGS) entry which is preliminary data.</text>
</comment>
<dbReference type="InterPro" id="IPR035940">
    <property type="entry name" value="CAP_sf"/>
</dbReference>
<dbReference type="PANTHER" id="PTHR10334">
    <property type="entry name" value="CYSTEINE-RICH SECRETORY PROTEIN-RELATED"/>
    <property type="match status" value="1"/>
</dbReference>
<sequence>MKLSISAVICLAVAAYAVPVTNEHELVKKDEPAKQGSNSSSIEVIANKETPNDYVPAANPPKDAEVGVNAAGEKSSSNPFFVWDMLFAHKLFRDQHDAPIIDEPRAGQTRSVESQVGLHSIALSYSSCLPQQEAGENLAYRSGDTPYWGEFVNMWGSERKFYNFDDPKFSAATGHFTQVVWKTSSKLGCAYSKCDFGTYVVCKYGPPGNWRGQYKDKVGRLINGTLDDLYVPYWLQPKDPK</sequence>
<dbReference type="Proteomes" id="UP000078544">
    <property type="component" value="Unassembled WGS sequence"/>
</dbReference>
<dbReference type="AlphaFoldDB" id="A0A168BIE8"/>
<evidence type="ECO:0000313" key="4">
    <source>
        <dbReference type="Proteomes" id="UP000078544"/>
    </source>
</evidence>
<dbReference type="Gene3D" id="3.40.33.10">
    <property type="entry name" value="CAP"/>
    <property type="match status" value="1"/>
</dbReference>
<evidence type="ECO:0000256" key="1">
    <source>
        <dbReference type="SAM" id="SignalP"/>
    </source>
</evidence>
<name>A0A168BIE8_9HYPO</name>
<accession>A0A168BIE8</accession>
<dbReference type="PROSITE" id="PS01009">
    <property type="entry name" value="CRISP_1"/>
    <property type="match status" value="1"/>
</dbReference>
<evidence type="ECO:0000259" key="2">
    <source>
        <dbReference type="SMART" id="SM00198"/>
    </source>
</evidence>
<feature type="domain" description="SCP" evidence="2">
    <location>
        <begin position="84"/>
        <end position="212"/>
    </location>
</feature>
<dbReference type="EMBL" id="AZGY01000009">
    <property type="protein sequence ID" value="KZZ95348.1"/>
    <property type="molecule type" value="Genomic_DNA"/>
</dbReference>
<keyword evidence="1" id="KW-0732">Signal</keyword>
<dbReference type="SUPFAM" id="SSF55797">
    <property type="entry name" value="PR-1-like"/>
    <property type="match status" value="1"/>
</dbReference>
<protein>
    <submittedName>
        <fullName evidence="3">Allergen V5/Tpx-1-related protein</fullName>
    </submittedName>
</protein>
<feature type="chain" id="PRO_5007895688" evidence="1">
    <location>
        <begin position="18"/>
        <end position="241"/>
    </location>
</feature>
<proteinExistence type="predicted"/>